<keyword evidence="5" id="KW-1185">Reference proteome</keyword>
<proteinExistence type="inferred from homology"/>
<evidence type="ECO:0000313" key="5">
    <source>
        <dbReference type="Proteomes" id="UP001589692"/>
    </source>
</evidence>
<dbReference type="GO" id="GO:0047448">
    <property type="term" value="F:5-dehydro-4-deoxyglucarate dehydratase activity"/>
    <property type="evidence" value="ECO:0007669"/>
    <property type="project" value="UniProtKB-EC"/>
</dbReference>
<dbReference type="EMBL" id="JBHMAA010000003">
    <property type="protein sequence ID" value="MFB9947478.1"/>
    <property type="molecule type" value="Genomic_DNA"/>
</dbReference>
<name>A0ABV6AA33_9HYPH</name>
<evidence type="ECO:0000313" key="4">
    <source>
        <dbReference type="EMBL" id="MFB9947478.1"/>
    </source>
</evidence>
<dbReference type="PIRSF" id="PIRSF001365">
    <property type="entry name" value="DHDPS"/>
    <property type="match status" value="1"/>
</dbReference>
<dbReference type="GO" id="GO:0008747">
    <property type="term" value="F:N-acetylneuraminate lyase activity"/>
    <property type="evidence" value="ECO:0007669"/>
    <property type="project" value="UniProtKB-EC"/>
</dbReference>
<keyword evidence="2 3" id="KW-0456">Lyase</keyword>
<evidence type="ECO:0000256" key="1">
    <source>
        <dbReference type="ARBA" id="ARBA00007592"/>
    </source>
</evidence>
<accession>A0ABV6AA33</accession>
<dbReference type="PANTHER" id="PTHR12128:SF66">
    <property type="entry name" value="4-HYDROXY-2-OXOGLUTARATE ALDOLASE, MITOCHONDRIAL"/>
    <property type="match status" value="1"/>
</dbReference>
<dbReference type="Pfam" id="PF00701">
    <property type="entry name" value="DHDPS"/>
    <property type="match status" value="1"/>
</dbReference>
<dbReference type="SMART" id="SM01130">
    <property type="entry name" value="DHDPS"/>
    <property type="match status" value="1"/>
</dbReference>
<comment type="similarity">
    <text evidence="1 3">Belongs to the DapA family.</text>
</comment>
<dbReference type="Gene3D" id="3.20.20.70">
    <property type="entry name" value="Aldolase class I"/>
    <property type="match status" value="1"/>
</dbReference>
<comment type="caution">
    <text evidence="4">The sequence shown here is derived from an EMBL/GenBank/DDBJ whole genome shotgun (WGS) entry which is preliminary data.</text>
</comment>
<dbReference type="Proteomes" id="UP001589692">
    <property type="component" value="Unassembled WGS sequence"/>
</dbReference>
<dbReference type="SUPFAM" id="SSF51569">
    <property type="entry name" value="Aldolase"/>
    <property type="match status" value="1"/>
</dbReference>
<protein>
    <submittedName>
        <fullName evidence="4">Dihydrodipicolinate synthase family protein</fullName>
        <ecNumber evidence="4">4.1.3.3</ecNumber>
        <ecNumber evidence="4">4.2.1.41</ecNumber>
        <ecNumber evidence="4">4.3.3.7</ecNumber>
    </submittedName>
</protein>
<sequence>MNRTFQNAWVVSLTHFDRDGGLDEQAMRTHLLRLADAGQNVYAGSTNIGEGFSLDDKELHRVLSVAAETLKGRIGIRAGGREARSVSEALATIRIAKDAGVEAIHLFQLDVGHGSSKPDAGELERFYCQVLERCDLPVILSNYPKLGYAVPVDLIARLTERFPQIIGMRDSGGDTAYLTDLLSRLGGRLEISTVGVRAMLPALFLGADTVMTTEANVAPALVTSVMEAFHAGKMRSLREHYAALVSLHLALNRYGGSGGRGMKPLLDNLGLMGGALRQPRRGISDQDAEALLHAVRLLDLEEFRELVAT</sequence>
<dbReference type="InterPro" id="IPR002220">
    <property type="entry name" value="DapA-like"/>
</dbReference>
<dbReference type="CDD" id="cd00408">
    <property type="entry name" value="DHDPS-like"/>
    <property type="match status" value="1"/>
</dbReference>
<dbReference type="EC" id="4.1.3.3" evidence="4"/>
<dbReference type="PANTHER" id="PTHR12128">
    <property type="entry name" value="DIHYDRODIPICOLINATE SYNTHASE"/>
    <property type="match status" value="1"/>
</dbReference>
<dbReference type="RefSeq" id="WP_377254991.1">
    <property type="nucleotide sequence ID" value="NZ_JBHMAA010000003.1"/>
</dbReference>
<dbReference type="InterPro" id="IPR013785">
    <property type="entry name" value="Aldolase_TIM"/>
</dbReference>
<organism evidence="4 5">
    <name type="scientific">Rhizobium puerariae</name>
    <dbReference type="NCBI Taxonomy" id="1585791"/>
    <lineage>
        <taxon>Bacteria</taxon>
        <taxon>Pseudomonadati</taxon>
        <taxon>Pseudomonadota</taxon>
        <taxon>Alphaproteobacteria</taxon>
        <taxon>Hyphomicrobiales</taxon>
        <taxon>Rhizobiaceae</taxon>
        <taxon>Rhizobium/Agrobacterium group</taxon>
        <taxon>Rhizobium</taxon>
    </lineage>
</organism>
<evidence type="ECO:0000256" key="3">
    <source>
        <dbReference type="PIRNR" id="PIRNR001365"/>
    </source>
</evidence>
<evidence type="ECO:0000256" key="2">
    <source>
        <dbReference type="ARBA" id="ARBA00023239"/>
    </source>
</evidence>
<dbReference type="EC" id="4.2.1.41" evidence="4"/>
<dbReference type="GO" id="GO:0008840">
    <property type="term" value="F:4-hydroxy-tetrahydrodipicolinate synthase activity"/>
    <property type="evidence" value="ECO:0007669"/>
    <property type="project" value="UniProtKB-EC"/>
</dbReference>
<gene>
    <name evidence="4" type="ORF">ACFFP0_01395</name>
</gene>
<reference evidence="4 5" key="1">
    <citation type="submission" date="2024-09" db="EMBL/GenBank/DDBJ databases">
        <authorList>
            <person name="Sun Q."/>
            <person name="Mori K."/>
        </authorList>
    </citation>
    <scope>NUCLEOTIDE SEQUENCE [LARGE SCALE GENOMIC DNA]</scope>
    <source>
        <strain evidence="4 5">TBRC 4938</strain>
    </source>
</reference>
<dbReference type="EC" id="4.3.3.7" evidence="4"/>